<dbReference type="Pfam" id="PF10668">
    <property type="entry name" value="Phage_terminase"/>
    <property type="match status" value="1"/>
</dbReference>
<reference evidence="3" key="1">
    <citation type="submission" date="2020-02" db="EMBL/GenBank/DDBJ databases">
        <authorList>
            <person name="Fillo S."/>
            <person name="Giordani F."/>
            <person name="Tonon E."/>
            <person name="Drigo I."/>
            <person name="Anselmo A."/>
            <person name="Fortunato A."/>
            <person name="Bano L."/>
            <person name="Lista F."/>
        </authorList>
    </citation>
    <scope>NUCLEOTIDE SEQUENCE</scope>
    <source>
        <strain evidence="3">IZSVe-TV_9877_3_12</strain>
    </source>
</reference>
<feature type="region of interest" description="Disordered" evidence="1">
    <location>
        <begin position="65"/>
        <end position="88"/>
    </location>
</feature>
<dbReference type="Proteomes" id="UP000813637">
    <property type="component" value="Unassembled WGS sequence"/>
</dbReference>
<feature type="compositionally biased region" description="Polar residues" evidence="1">
    <location>
        <begin position="65"/>
        <end position="74"/>
    </location>
</feature>
<dbReference type="EMBL" id="JAAMYB010000015">
    <property type="protein sequence ID" value="MCD3195712.1"/>
    <property type="molecule type" value="Genomic_DNA"/>
</dbReference>
<proteinExistence type="predicted"/>
<comment type="caution">
    <text evidence="3">The sequence shown here is derived from an EMBL/GenBank/DDBJ whole genome shotgun (WGS) entry which is preliminary data.</text>
</comment>
<feature type="domain" description="PBSX phage terminase small subunit-like N-terminal" evidence="2">
    <location>
        <begin position="1"/>
        <end position="57"/>
    </location>
</feature>
<evidence type="ECO:0000259" key="2">
    <source>
        <dbReference type="Pfam" id="PF10668"/>
    </source>
</evidence>
<gene>
    <name evidence="3" type="ORF">G8S53_10535</name>
</gene>
<evidence type="ECO:0000256" key="1">
    <source>
        <dbReference type="SAM" id="MobiDB-lite"/>
    </source>
</evidence>
<name>A0A9Q3VAJ4_CLOBO</name>
<accession>A0A9Q3VAJ4</accession>
<protein>
    <submittedName>
        <fullName evidence="3">Terminase</fullName>
    </submittedName>
</protein>
<dbReference type="NCBIfam" id="NF040601">
    <property type="entry name" value="TerS_not_xtmA"/>
    <property type="match status" value="1"/>
</dbReference>
<evidence type="ECO:0000313" key="4">
    <source>
        <dbReference type="Proteomes" id="UP000813637"/>
    </source>
</evidence>
<dbReference type="InterPro" id="IPR018925">
    <property type="entry name" value="XtmA-like_N"/>
</dbReference>
<dbReference type="RefSeq" id="WP_003378064.1">
    <property type="nucleotide sequence ID" value="NZ_JAAMYB010000015.1"/>
</dbReference>
<sequence length="248" mass="29008">MARARSPNRDKALDIYIKSKGKLKPKQIAEMLSKTETKPVKDSLVRKWKSQDKWDEILKGELSLPNSNDIYNPNNKKHPEKARWGNKSSLGYGAPKGNLNNIKHGAYQSLYIDRLSPEEQELYEKASPEPTFDEEIKLLRLKIARLLNREKTIFYDMFGKRHEKIVSEEDRETGILACMDQLRRLIESKSNIAGDSEKLAMDREKLEFNKYKSDIELKLKQEKLDYERNKDNKNDKPIEILIKRKGED</sequence>
<evidence type="ECO:0000313" key="3">
    <source>
        <dbReference type="EMBL" id="MCD3195712.1"/>
    </source>
</evidence>
<dbReference type="AlphaFoldDB" id="A0A9Q3VAJ4"/>
<organism evidence="3 4">
    <name type="scientific">Clostridium botulinum C</name>
    <dbReference type="NCBI Taxonomy" id="36828"/>
    <lineage>
        <taxon>Bacteria</taxon>
        <taxon>Bacillati</taxon>
        <taxon>Bacillota</taxon>
        <taxon>Clostridia</taxon>
        <taxon>Eubacteriales</taxon>
        <taxon>Clostridiaceae</taxon>
        <taxon>Clostridium</taxon>
    </lineage>
</organism>
<reference evidence="3" key="2">
    <citation type="journal article" date="2021" name="Microorganisms">
        <title>Extensive Genome Exploration of Clostridium botulinum Group III Field Strains.</title>
        <authorList>
            <person name="Fillo S."/>
            <person name="Giordani F."/>
            <person name="Tonon E."/>
            <person name="Drigo I."/>
            <person name="Anselmo A."/>
            <person name="Fortunato A."/>
            <person name="Lista F."/>
            <person name="Bano L."/>
        </authorList>
    </citation>
    <scope>NUCLEOTIDE SEQUENCE</scope>
    <source>
        <strain evidence="3">IZSVe-TV_9877_3_12</strain>
    </source>
</reference>